<dbReference type="EMBL" id="JAFCMP010000171">
    <property type="protein sequence ID" value="KAG5184273.1"/>
    <property type="molecule type" value="Genomic_DNA"/>
</dbReference>
<keyword evidence="7" id="KW-1185">Reference proteome</keyword>
<keyword evidence="2" id="KW-0378">Hydrolase</keyword>
<sequence>MIGTGPAMLPDGMTAQMPNMWGYERVNTAALRELLADPDLVNTISKSDRGTKGESLLRRLRDYASRVVTVPGLGPCVRVHYKRDGAFGRLVDVGPSYQNFPRPIRHLLAHGLHSDADIDCCHPTITHQYLARLGMDAPVIRDYSENSKAWRTEIMEDLGLDKDQAKKLLQAVCNGSGLHVPDSSDKNKRVPVDHPKLRAISREARAGIQLICQHNRHLLELCQASDHPQLTCATWILQGFECACLLAMWKKAKSLNLQPQMPIHDGFMPVVPPTEEHLRDMEEAILHDTGFSVKVSIKEVPSVKVSSLRQEFGDSSAEGDDETDSESVLGKRDREAEPVASQEEQLFLGGDMGLAKLYKLLRWDKARNAGGEDGDTFYVFDDESTLWRRRGLKYITSVELKHLVDFGERLGKELAQQGEEGRAKKVGVVTCMLRGVSTRKKVATDVAVILCDEDFAERLDRNPELLSVANGVVDLRTGQLRERRFDDYFTYAIEVPYVPDHEGLPAVVQLVRQMTLADRATEVKEGKWGSEWQASPIFDGCDKMPDMLQRVLGYSITGYIRHQALFAFLGGGSNGKSAITNLTKWAVRPIYTQASVDLLKHGSENTGGASPHIIALRGKRLGVISEWDSKYTLNERNYRTLTGDDELLARALYQKDLVSFENWCKIWLVVNELPNLDLSLSSMRRLFAMWFEAKFVPDDPSAPVPFDKTDPTHFLQVQDFEKGLSREAWLAFMIEGAGMYLADGFPAKPPCMTRFMDQIRSESDPLSGFFDEHVDTDGRTAEDAERVDDVYRAYASYVDKMRGKAMNIKAFKKAMDSKGFKCIRAKTQEHRDKWVFRRLRLM</sequence>
<protein>
    <recommendedName>
        <fullName evidence="5">SF3 helicase domain-containing protein</fullName>
    </recommendedName>
</protein>
<keyword evidence="3" id="KW-0067">ATP-binding</keyword>
<keyword evidence="1" id="KW-0547">Nucleotide-binding</keyword>
<dbReference type="Pfam" id="PF08706">
    <property type="entry name" value="D5_N"/>
    <property type="match status" value="1"/>
</dbReference>
<evidence type="ECO:0000256" key="2">
    <source>
        <dbReference type="ARBA" id="ARBA00022801"/>
    </source>
</evidence>
<dbReference type="PROSITE" id="PS51206">
    <property type="entry name" value="SF3_HELICASE_1"/>
    <property type="match status" value="1"/>
</dbReference>
<evidence type="ECO:0000256" key="1">
    <source>
        <dbReference type="ARBA" id="ARBA00022741"/>
    </source>
</evidence>
<dbReference type="InterPro" id="IPR014015">
    <property type="entry name" value="Helicase_SF3_DNA-vir"/>
</dbReference>
<dbReference type="Proteomes" id="UP000664859">
    <property type="component" value="Unassembled WGS sequence"/>
</dbReference>
<dbReference type="GO" id="GO:0005524">
    <property type="term" value="F:ATP binding"/>
    <property type="evidence" value="ECO:0007669"/>
    <property type="project" value="UniProtKB-KW"/>
</dbReference>
<evidence type="ECO:0000313" key="7">
    <source>
        <dbReference type="Proteomes" id="UP000664859"/>
    </source>
</evidence>
<accession>A0A835Z0P8</accession>
<evidence type="ECO:0000256" key="4">
    <source>
        <dbReference type="SAM" id="MobiDB-lite"/>
    </source>
</evidence>
<evidence type="ECO:0000313" key="6">
    <source>
        <dbReference type="EMBL" id="KAG5184273.1"/>
    </source>
</evidence>
<feature type="domain" description="SF3 helicase" evidence="5">
    <location>
        <begin position="543"/>
        <end position="704"/>
    </location>
</feature>
<dbReference type="AlphaFoldDB" id="A0A835Z0P8"/>
<gene>
    <name evidence="6" type="ORF">JKP88DRAFT_315258</name>
</gene>
<name>A0A835Z0P8_9STRA</name>
<dbReference type="InterPro" id="IPR014818">
    <property type="entry name" value="Phage/plasmid_primase_P4_C"/>
</dbReference>
<dbReference type="InterPro" id="IPR051620">
    <property type="entry name" value="ORF904-like_C"/>
</dbReference>
<dbReference type="PANTHER" id="PTHR35372">
    <property type="entry name" value="ATP BINDING PROTEIN-RELATED"/>
    <property type="match status" value="1"/>
</dbReference>
<evidence type="ECO:0000256" key="3">
    <source>
        <dbReference type="ARBA" id="ARBA00022840"/>
    </source>
</evidence>
<dbReference type="GO" id="GO:0016787">
    <property type="term" value="F:hydrolase activity"/>
    <property type="evidence" value="ECO:0007669"/>
    <property type="project" value="UniProtKB-KW"/>
</dbReference>
<organism evidence="6 7">
    <name type="scientific">Tribonema minus</name>
    <dbReference type="NCBI Taxonomy" id="303371"/>
    <lineage>
        <taxon>Eukaryota</taxon>
        <taxon>Sar</taxon>
        <taxon>Stramenopiles</taxon>
        <taxon>Ochrophyta</taxon>
        <taxon>PX clade</taxon>
        <taxon>Xanthophyceae</taxon>
        <taxon>Tribonematales</taxon>
        <taxon>Tribonemataceae</taxon>
        <taxon>Tribonema</taxon>
    </lineage>
</organism>
<evidence type="ECO:0000259" key="5">
    <source>
        <dbReference type="PROSITE" id="PS51206"/>
    </source>
</evidence>
<reference evidence="6" key="1">
    <citation type="submission" date="2021-02" db="EMBL/GenBank/DDBJ databases">
        <title>First Annotated Genome of the Yellow-green Alga Tribonema minus.</title>
        <authorList>
            <person name="Mahan K.M."/>
        </authorList>
    </citation>
    <scope>NUCLEOTIDE SEQUENCE</scope>
    <source>
        <strain evidence="6">UTEX B ZZ1240</strain>
    </source>
</reference>
<proteinExistence type="predicted"/>
<dbReference type="OrthoDB" id="2375545at2759"/>
<comment type="caution">
    <text evidence="6">The sequence shown here is derived from an EMBL/GenBank/DDBJ whole genome shotgun (WGS) entry which is preliminary data.</text>
</comment>
<feature type="region of interest" description="Disordered" evidence="4">
    <location>
        <begin position="311"/>
        <end position="342"/>
    </location>
</feature>
<dbReference type="PANTHER" id="PTHR35372:SF2">
    <property type="entry name" value="SF3 HELICASE DOMAIN-CONTAINING PROTEIN"/>
    <property type="match status" value="1"/>
</dbReference>